<dbReference type="PANTHER" id="PTHR47885">
    <property type="entry name" value="AP-5 COMPLEX SUBUNIT ZETA-1"/>
    <property type="match status" value="1"/>
</dbReference>
<evidence type="ECO:0000259" key="1">
    <source>
        <dbReference type="Pfam" id="PF25154"/>
    </source>
</evidence>
<keyword evidence="3" id="KW-1185">Reference proteome</keyword>
<dbReference type="EMBL" id="LGRX02018935">
    <property type="protein sequence ID" value="KAK3259206.1"/>
    <property type="molecule type" value="Genomic_DNA"/>
</dbReference>
<proteinExistence type="predicted"/>
<dbReference type="InterPro" id="IPR056856">
    <property type="entry name" value="TPR_AP5Z1_C"/>
</dbReference>
<gene>
    <name evidence="2" type="ORF">CYMTET_31786</name>
</gene>
<reference evidence="2 3" key="1">
    <citation type="journal article" date="2015" name="Genome Biol. Evol.">
        <title>Comparative Genomics of a Bacterivorous Green Alga Reveals Evolutionary Causalities and Consequences of Phago-Mixotrophic Mode of Nutrition.</title>
        <authorList>
            <person name="Burns J.A."/>
            <person name="Paasch A."/>
            <person name="Narechania A."/>
            <person name="Kim E."/>
        </authorList>
    </citation>
    <scope>NUCLEOTIDE SEQUENCE [LARGE SCALE GENOMIC DNA]</scope>
    <source>
        <strain evidence="2 3">PLY_AMNH</strain>
    </source>
</reference>
<feature type="domain" description="AP-5 complex subunit zeta-1 C-terminal TPR" evidence="1">
    <location>
        <begin position="21"/>
        <end position="91"/>
    </location>
</feature>
<feature type="non-terminal residue" evidence="2">
    <location>
        <position position="1"/>
    </location>
</feature>
<protein>
    <recommendedName>
        <fullName evidence="1">AP-5 complex subunit zeta-1 C-terminal TPR domain-containing protein</fullName>
    </recommendedName>
</protein>
<evidence type="ECO:0000313" key="3">
    <source>
        <dbReference type="Proteomes" id="UP001190700"/>
    </source>
</evidence>
<comment type="caution">
    <text evidence="2">The sequence shown here is derived from an EMBL/GenBank/DDBJ whole genome shotgun (WGS) entry which is preliminary data.</text>
</comment>
<dbReference type="PANTHER" id="PTHR47885:SF1">
    <property type="entry name" value="AP-5 COMPLEX SUBUNIT ZETA-1"/>
    <property type="match status" value="1"/>
</dbReference>
<organism evidence="2 3">
    <name type="scientific">Cymbomonas tetramitiformis</name>
    <dbReference type="NCBI Taxonomy" id="36881"/>
    <lineage>
        <taxon>Eukaryota</taxon>
        <taxon>Viridiplantae</taxon>
        <taxon>Chlorophyta</taxon>
        <taxon>Pyramimonadophyceae</taxon>
        <taxon>Pyramimonadales</taxon>
        <taxon>Pyramimonadaceae</taxon>
        <taxon>Cymbomonas</taxon>
    </lineage>
</organism>
<dbReference type="Pfam" id="PF25154">
    <property type="entry name" value="TPR_AP5Z1_C"/>
    <property type="match status" value="1"/>
</dbReference>
<name>A0AAE0FH61_9CHLO</name>
<dbReference type="AlphaFoldDB" id="A0AAE0FH61"/>
<accession>A0AAE0FH61</accession>
<sequence length="185" mass="19752">HFPVLLKAAAWSPMQLGSVVMDLLPVLMAPTSLIPVFHTLLDLPAMAVFLEEDERQRCSEAEASSTTAAGPEAKPMPAEAAPELQAVLALMDGAYMGTLQGETGESFMEIAKVQEANRVVVDAFKKELLRNENNVPLGEGLDGIVEKVTSGLDGIEAKVISDADGIDKVAVWMACGKSDQRSGWQ</sequence>
<dbReference type="Proteomes" id="UP001190700">
    <property type="component" value="Unassembled WGS sequence"/>
</dbReference>
<evidence type="ECO:0000313" key="2">
    <source>
        <dbReference type="EMBL" id="KAK3259206.1"/>
    </source>
</evidence>